<evidence type="ECO:0008006" key="3">
    <source>
        <dbReference type="Google" id="ProtNLM"/>
    </source>
</evidence>
<reference evidence="1 2" key="1">
    <citation type="submission" date="2019-02" db="EMBL/GenBank/DDBJ databases">
        <title>Deep-cultivation of Planctomycetes and their phenomic and genomic characterization uncovers novel biology.</title>
        <authorList>
            <person name="Wiegand S."/>
            <person name="Jogler M."/>
            <person name="Boedeker C."/>
            <person name="Pinto D."/>
            <person name="Vollmers J."/>
            <person name="Rivas-Marin E."/>
            <person name="Kohn T."/>
            <person name="Peeters S.H."/>
            <person name="Heuer A."/>
            <person name="Rast P."/>
            <person name="Oberbeckmann S."/>
            <person name="Bunk B."/>
            <person name="Jeske O."/>
            <person name="Meyerdierks A."/>
            <person name="Storesund J.E."/>
            <person name="Kallscheuer N."/>
            <person name="Luecker S."/>
            <person name="Lage O.M."/>
            <person name="Pohl T."/>
            <person name="Merkel B.J."/>
            <person name="Hornburger P."/>
            <person name="Mueller R.-W."/>
            <person name="Bruemmer F."/>
            <person name="Labrenz M."/>
            <person name="Spormann A.M."/>
            <person name="Op Den Camp H."/>
            <person name="Overmann J."/>
            <person name="Amann R."/>
            <person name="Jetten M.S.M."/>
            <person name="Mascher T."/>
            <person name="Medema M.H."/>
            <person name="Devos D.P."/>
            <person name="Kaster A.-K."/>
            <person name="Ovreas L."/>
            <person name="Rohde M."/>
            <person name="Galperin M.Y."/>
            <person name="Jogler C."/>
        </authorList>
    </citation>
    <scope>NUCLEOTIDE SEQUENCE [LARGE SCALE GENOMIC DNA]</scope>
    <source>
        <strain evidence="1 2">CA85</strain>
    </source>
</reference>
<keyword evidence="2" id="KW-1185">Reference proteome</keyword>
<dbReference type="AlphaFoldDB" id="A0A5C5XXS8"/>
<name>A0A5C5XXS8_9BACT</name>
<dbReference type="Pfam" id="PF13455">
    <property type="entry name" value="MUG113"/>
    <property type="match status" value="1"/>
</dbReference>
<comment type="caution">
    <text evidence="1">The sequence shown here is derived from an EMBL/GenBank/DDBJ whole genome shotgun (WGS) entry which is preliminary data.</text>
</comment>
<protein>
    <recommendedName>
        <fullName evidence="3">GIY-YIG nuclease family protein</fullName>
    </recommendedName>
</protein>
<dbReference type="EMBL" id="SJPK01000005">
    <property type="protein sequence ID" value="TWT66705.1"/>
    <property type="molecule type" value="Genomic_DNA"/>
</dbReference>
<organism evidence="1 2">
    <name type="scientific">Allorhodopirellula solitaria</name>
    <dbReference type="NCBI Taxonomy" id="2527987"/>
    <lineage>
        <taxon>Bacteria</taxon>
        <taxon>Pseudomonadati</taxon>
        <taxon>Planctomycetota</taxon>
        <taxon>Planctomycetia</taxon>
        <taxon>Pirellulales</taxon>
        <taxon>Pirellulaceae</taxon>
        <taxon>Allorhodopirellula</taxon>
    </lineage>
</organism>
<evidence type="ECO:0000313" key="1">
    <source>
        <dbReference type="EMBL" id="TWT66705.1"/>
    </source>
</evidence>
<dbReference type="Proteomes" id="UP000318053">
    <property type="component" value="Unassembled WGS sequence"/>
</dbReference>
<proteinExistence type="predicted"/>
<gene>
    <name evidence="1" type="ORF">CA85_28020</name>
</gene>
<evidence type="ECO:0000313" key="2">
    <source>
        <dbReference type="Proteomes" id="UP000318053"/>
    </source>
</evidence>
<sequence>MENSGVYFITCECFGAKFVKVGRSTDVASRRRELQCGCPFELMIEYIHPVDDEEAITQERRYRAKLRSLAQQIQQTDAWRLSTSEKLMPRWFPFVGEIEAYVLELKNGESPESAFATDQQSMLF</sequence>
<accession>A0A5C5XXS8</accession>